<comment type="similarity">
    <text evidence="1 5">Belongs to the DNA mismatch repair MutL/HexB family.</text>
</comment>
<dbReference type="InterPro" id="IPR036890">
    <property type="entry name" value="HATPase_C_sf"/>
</dbReference>
<name>A0A4Z0P7Q3_9BACT</name>
<dbReference type="PROSITE" id="PS00058">
    <property type="entry name" value="DNA_MISMATCH_REPAIR_1"/>
    <property type="match status" value="1"/>
</dbReference>
<dbReference type="OrthoDB" id="9763467at2"/>
<dbReference type="InterPro" id="IPR042121">
    <property type="entry name" value="MutL_C_regsub"/>
</dbReference>
<reference evidence="9 10" key="1">
    <citation type="submission" date="2019-04" db="EMBL/GenBank/DDBJ databases">
        <authorList>
            <person name="Feng G."/>
            <person name="Zhang J."/>
            <person name="Zhu H."/>
        </authorList>
    </citation>
    <scope>NUCLEOTIDE SEQUENCE [LARGE SCALE GENOMIC DNA]</scope>
    <source>
        <strain evidence="9 10">92R-1</strain>
    </source>
</reference>
<dbReference type="Gene3D" id="3.30.1540.20">
    <property type="entry name" value="MutL, C-terminal domain, dimerisation subdomain"/>
    <property type="match status" value="1"/>
</dbReference>
<dbReference type="InterPro" id="IPR020568">
    <property type="entry name" value="Ribosomal_Su5_D2-typ_SF"/>
</dbReference>
<evidence type="ECO:0000259" key="7">
    <source>
        <dbReference type="SMART" id="SM00853"/>
    </source>
</evidence>
<dbReference type="InterPro" id="IPR014790">
    <property type="entry name" value="MutL_C"/>
</dbReference>
<dbReference type="GO" id="GO:0005524">
    <property type="term" value="F:ATP binding"/>
    <property type="evidence" value="ECO:0007669"/>
    <property type="project" value="InterPro"/>
</dbReference>
<gene>
    <name evidence="5 9" type="primary">mutL</name>
    <name evidence="9" type="ORF">EU556_09605</name>
</gene>
<dbReference type="InterPro" id="IPR020667">
    <property type="entry name" value="DNA_mismatch_repair_MutL"/>
</dbReference>
<feature type="compositionally biased region" description="Basic and acidic residues" evidence="6">
    <location>
        <begin position="382"/>
        <end position="394"/>
    </location>
</feature>
<dbReference type="GO" id="GO:0006298">
    <property type="term" value="P:mismatch repair"/>
    <property type="evidence" value="ECO:0007669"/>
    <property type="project" value="UniProtKB-UniRule"/>
</dbReference>
<dbReference type="InterPro" id="IPR013507">
    <property type="entry name" value="DNA_mismatch_S5_2-like"/>
</dbReference>
<protein>
    <recommendedName>
        <fullName evidence="2 5">DNA mismatch repair protein MutL</fullName>
    </recommendedName>
</protein>
<dbReference type="FunFam" id="3.30.565.10:FF:000003">
    <property type="entry name" value="DNA mismatch repair endonuclease MutL"/>
    <property type="match status" value="1"/>
</dbReference>
<dbReference type="CDD" id="cd16926">
    <property type="entry name" value="HATPase_MutL-MLH-PMS-like"/>
    <property type="match status" value="1"/>
</dbReference>
<evidence type="ECO:0000313" key="9">
    <source>
        <dbReference type="EMBL" id="TGE07988.1"/>
    </source>
</evidence>
<dbReference type="InterPro" id="IPR037198">
    <property type="entry name" value="MutL_C_sf"/>
</dbReference>
<feature type="domain" description="MutL C-terminal dimerisation" evidence="7">
    <location>
        <begin position="508"/>
        <end position="650"/>
    </location>
</feature>
<dbReference type="InterPro" id="IPR042120">
    <property type="entry name" value="MutL_C_dimsub"/>
</dbReference>
<dbReference type="CDD" id="cd00782">
    <property type="entry name" value="MutL_Trans"/>
    <property type="match status" value="1"/>
</dbReference>
<dbReference type="Gene3D" id="3.30.1370.100">
    <property type="entry name" value="MutL, C-terminal domain, regulatory subdomain"/>
    <property type="match status" value="1"/>
</dbReference>
<keyword evidence="4 5" id="KW-0234">DNA repair</keyword>
<dbReference type="SUPFAM" id="SSF54211">
    <property type="entry name" value="Ribosomal protein S5 domain 2-like"/>
    <property type="match status" value="1"/>
</dbReference>
<dbReference type="Pfam" id="PF08676">
    <property type="entry name" value="MutL_C"/>
    <property type="match status" value="1"/>
</dbReference>
<comment type="function">
    <text evidence="5">This protein is involved in the repair of mismatches in DNA. It is required for dam-dependent methyl-directed DNA mismatch repair. May act as a 'molecular matchmaker', a protein that promotes the formation of a stable complex between two or more DNA-binding proteins in an ATP-dependent manner without itself being part of a final effector complex.</text>
</comment>
<dbReference type="Gene3D" id="3.30.230.10">
    <property type="match status" value="1"/>
</dbReference>
<keyword evidence="9" id="KW-0378">Hydrolase</keyword>
<dbReference type="HAMAP" id="MF_00149">
    <property type="entry name" value="DNA_mis_repair"/>
    <property type="match status" value="1"/>
</dbReference>
<dbReference type="SMART" id="SM01340">
    <property type="entry name" value="DNA_mis_repair"/>
    <property type="match status" value="1"/>
</dbReference>
<dbReference type="Pfam" id="PF01119">
    <property type="entry name" value="DNA_mis_repair"/>
    <property type="match status" value="1"/>
</dbReference>
<dbReference type="PANTHER" id="PTHR10073:SF12">
    <property type="entry name" value="DNA MISMATCH REPAIR PROTEIN MLH1"/>
    <property type="match status" value="1"/>
</dbReference>
<dbReference type="SUPFAM" id="SSF118116">
    <property type="entry name" value="DNA mismatch repair protein MutL"/>
    <property type="match status" value="1"/>
</dbReference>
<evidence type="ECO:0000256" key="5">
    <source>
        <dbReference type="HAMAP-Rule" id="MF_00149"/>
    </source>
</evidence>
<feature type="compositionally biased region" description="Low complexity" evidence="6">
    <location>
        <begin position="370"/>
        <end position="381"/>
    </location>
</feature>
<keyword evidence="9" id="KW-0540">Nuclease</keyword>
<dbReference type="GO" id="GO:0004519">
    <property type="term" value="F:endonuclease activity"/>
    <property type="evidence" value="ECO:0007669"/>
    <property type="project" value="UniProtKB-KW"/>
</dbReference>
<dbReference type="GO" id="GO:0032300">
    <property type="term" value="C:mismatch repair complex"/>
    <property type="evidence" value="ECO:0007669"/>
    <property type="project" value="InterPro"/>
</dbReference>
<accession>A0A4Z0P7Q3</accession>
<dbReference type="RefSeq" id="WP_135433584.1">
    <property type="nucleotide sequence ID" value="NZ_SRLA01000002.1"/>
</dbReference>
<feature type="region of interest" description="Disordered" evidence="6">
    <location>
        <begin position="444"/>
        <end position="468"/>
    </location>
</feature>
<dbReference type="Pfam" id="PF13589">
    <property type="entry name" value="HATPase_c_3"/>
    <property type="match status" value="1"/>
</dbReference>
<dbReference type="GO" id="GO:0030983">
    <property type="term" value="F:mismatched DNA binding"/>
    <property type="evidence" value="ECO:0007669"/>
    <property type="project" value="InterPro"/>
</dbReference>
<dbReference type="InterPro" id="IPR014721">
    <property type="entry name" value="Ribsml_uS5_D2-typ_fold_subgr"/>
</dbReference>
<dbReference type="EMBL" id="SRLA01000002">
    <property type="protein sequence ID" value="TGE07988.1"/>
    <property type="molecule type" value="Genomic_DNA"/>
</dbReference>
<dbReference type="GO" id="GO:0016887">
    <property type="term" value="F:ATP hydrolysis activity"/>
    <property type="evidence" value="ECO:0007669"/>
    <property type="project" value="InterPro"/>
</dbReference>
<proteinExistence type="inferred from homology"/>
<dbReference type="PANTHER" id="PTHR10073">
    <property type="entry name" value="DNA MISMATCH REPAIR PROTEIN MLH, PMS, MUTL"/>
    <property type="match status" value="1"/>
</dbReference>
<keyword evidence="3 5" id="KW-0227">DNA damage</keyword>
<evidence type="ECO:0000313" key="10">
    <source>
        <dbReference type="Proteomes" id="UP000298337"/>
    </source>
</evidence>
<evidence type="ECO:0000256" key="4">
    <source>
        <dbReference type="ARBA" id="ARBA00023204"/>
    </source>
</evidence>
<keyword evidence="9" id="KW-0255">Endonuclease</keyword>
<evidence type="ECO:0000256" key="2">
    <source>
        <dbReference type="ARBA" id="ARBA00021975"/>
    </source>
</evidence>
<feature type="domain" description="DNA mismatch repair protein S5" evidence="8">
    <location>
        <begin position="209"/>
        <end position="327"/>
    </location>
</feature>
<sequence>MADIIQLLPEYLANQIAAGEVVQRPASAVKELLENAVDAGATQVQLIIKEAGKQLVQVVDNGTGMSATDARMSLERHATSKIRTTDDLFRIRTLGFRGEALASIAAVAQVELRTKQRGQDTGSLLLVEGSQITSQQPVACPDGTSISVKNLFFNVPARRNFLKSNAVEMRHILDEFQHVALANPQISFSLFQNDLEVFNLPAGKLSQRIVALLGNGYKEQLAQVEEVTPFISVKGYIGKPESAKKSRGDQFFFVNNRFIRSAYLNHAVLTAYEGLLPKDTHPFYVLFLELDPKTIDINVHPTKTEIKFEDEKTVYAIVRAAVKQSLGLHNMAPSLDFEGDVNFAPIQPLRLSGNEQNPFAGDFKPDALASAAARAASTPSKSEQRPSRSSEPYERQLPPRPTDQAKRELEEFYKSLQQVKVPDIEREATAIGVPVPSAAAIAAARQAEEAAQQTTPEQPATPTTGLAAPVAPLGQSEAAPFVMPAPSAASPELPLREAAPSAAPGNKVLQLHQQYLMVPVKSGVMLIDQVAARERILFEQYAQALERETSASQTLLFPRSVTFTPQDFAILREVEEPLKALGFRFSDFGKYTIAVEGIPADVPARDEKELLEGLIEQFRTHAGPVKLDRREQMARALARRVAASAAGNRLTEFEMTALVDKLFACSVPNYTPDGRRTLVLLELGELQSFFTR</sequence>
<dbReference type="Gene3D" id="3.30.565.10">
    <property type="entry name" value="Histidine kinase-like ATPase, C-terminal domain"/>
    <property type="match status" value="1"/>
</dbReference>
<feature type="compositionally biased region" description="Low complexity" evidence="6">
    <location>
        <begin position="444"/>
        <end position="464"/>
    </location>
</feature>
<keyword evidence="10" id="KW-1185">Reference proteome</keyword>
<evidence type="ECO:0000256" key="3">
    <source>
        <dbReference type="ARBA" id="ARBA00022763"/>
    </source>
</evidence>
<dbReference type="SUPFAM" id="SSF55874">
    <property type="entry name" value="ATPase domain of HSP90 chaperone/DNA topoisomerase II/histidine kinase"/>
    <property type="match status" value="1"/>
</dbReference>
<evidence type="ECO:0000259" key="8">
    <source>
        <dbReference type="SMART" id="SM01340"/>
    </source>
</evidence>
<dbReference type="InterPro" id="IPR014762">
    <property type="entry name" value="DNA_mismatch_repair_CS"/>
</dbReference>
<dbReference type="NCBIfam" id="TIGR00585">
    <property type="entry name" value="mutl"/>
    <property type="match status" value="1"/>
</dbReference>
<dbReference type="GO" id="GO:0140664">
    <property type="term" value="F:ATP-dependent DNA damage sensor activity"/>
    <property type="evidence" value="ECO:0007669"/>
    <property type="project" value="InterPro"/>
</dbReference>
<dbReference type="AlphaFoldDB" id="A0A4Z0P7Q3"/>
<dbReference type="Proteomes" id="UP000298337">
    <property type="component" value="Unassembled WGS sequence"/>
</dbReference>
<feature type="region of interest" description="Disordered" evidence="6">
    <location>
        <begin position="370"/>
        <end position="402"/>
    </location>
</feature>
<dbReference type="InterPro" id="IPR002099">
    <property type="entry name" value="MutL/Mlh/PMS"/>
</dbReference>
<dbReference type="SMART" id="SM00853">
    <property type="entry name" value="MutL_C"/>
    <property type="match status" value="1"/>
</dbReference>
<organism evidence="9 10">
    <name type="scientific">Hymenobacter fodinae</name>
    <dbReference type="NCBI Taxonomy" id="2510796"/>
    <lineage>
        <taxon>Bacteria</taxon>
        <taxon>Pseudomonadati</taxon>
        <taxon>Bacteroidota</taxon>
        <taxon>Cytophagia</taxon>
        <taxon>Cytophagales</taxon>
        <taxon>Hymenobacteraceae</taxon>
        <taxon>Hymenobacter</taxon>
    </lineage>
</organism>
<evidence type="ECO:0000256" key="1">
    <source>
        <dbReference type="ARBA" id="ARBA00006082"/>
    </source>
</evidence>
<evidence type="ECO:0000256" key="6">
    <source>
        <dbReference type="SAM" id="MobiDB-lite"/>
    </source>
</evidence>
<comment type="caution">
    <text evidence="9">The sequence shown here is derived from an EMBL/GenBank/DDBJ whole genome shotgun (WGS) entry which is preliminary data.</text>
</comment>
<dbReference type="InterPro" id="IPR038973">
    <property type="entry name" value="MutL/Mlh/Pms-like"/>
</dbReference>